<dbReference type="EMBL" id="ARXR01000021">
    <property type="protein sequence ID" value="MBF5053721.1"/>
    <property type="molecule type" value="Genomic_DNA"/>
</dbReference>
<comment type="subcellular location">
    <subcellularLocation>
        <location evidence="1">Cell membrane</location>
        <topology evidence="1">Multi-pass membrane protein</topology>
    </subcellularLocation>
</comment>
<gene>
    <name evidence="7" type="ORF">ISO4_02323</name>
</gene>
<evidence type="ECO:0000256" key="3">
    <source>
        <dbReference type="ARBA" id="ARBA00022692"/>
    </source>
</evidence>
<keyword evidence="4 6" id="KW-1133">Transmembrane helix</keyword>
<comment type="caution">
    <text evidence="7">The sequence shown here is derived from an EMBL/GenBank/DDBJ whole genome shotgun (WGS) entry which is preliminary data.</text>
</comment>
<evidence type="ECO:0000313" key="7">
    <source>
        <dbReference type="EMBL" id="MBF5053721.1"/>
    </source>
</evidence>
<keyword evidence="8" id="KW-1185">Reference proteome</keyword>
<sequence>MWQTLQTALTPYILSPLTVLLCLLAAGGWVLGARRLARQGRAPSVWRTLSFFTGLLLCYAVIHTQFDYYARYMFFMHRIQHLVLHHLGAFLIALANPLPVLAAVAGGRRFPLLARAFAPLRRVLFDPVVATLLFVGLIFFWLWPSVHFDAMLSLRLYELMNWSMLIDGVIFWLVILDPRDPRQARTSGFGVRFLMLVAALFPQILLGAYITFSEPGLYDVYAICGRAWPLSPATDQVLGGVLTWIPPAMMTILGALVVLRYYLNYEQRGD</sequence>
<dbReference type="Pfam" id="PF09678">
    <property type="entry name" value="Caa3_CtaG"/>
    <property type="match status" value="1"/>
</dbReference>
<feature type="transmembrane region" description="Helical" evidence="6">
    <location>
        <begin position="244"/>
        <end position="263"/>
    </location>
</feature>
<feature type="transmembrane region" description="Helical" evidence="6">
    <location>
        <begin position="123"/>
        <end position="143"/>
    </location>
</feature>
<evidence type="ECO:0000256" key="5">
    <source>
        <dbReference type="ARBA" id="ARBA00023136"/>
    </source>
</evidence>
<dbReference type="RefSeq" id="WP_194856349.1">
    <property type="nucleotide sequence ID" value="NZ_ARXR01000021.1"/>
</dbReference>
<feature type="transmembrane region" description="Helical" evidence="6">
    <location>
        <begin position="189"/>
        <end position="212"/>
    </location>
</feature>
<name>A0ABS0AJQ5_9GAMM</name>
<keyword evidence="3 6" id="KW-0812">Transmembrane</keyword>
<evidence type="ECO:0000256" key="6">
    <source>
        <dbReference type="SAM" id="Phobius"/>
    </source>
</evidence>
<feature type="transmembrane region" description="Helical" evidence="6">
    <location>
        <begin position="44"/>
        <end position="62"/>
    </location>
</feature>
<reference evidence="7 8" key="1">
    <citation type="submission" date="2012-09" db="EMBL/GenBank/DDBJ databases">
        <title>Genome Sequence of alkane-degrading Bacterium Alcanivorax venustensis ISO4.</title>
        <authorList>
            <person name="Lai Q."/>
            <person name="Shao Z."/>
        </authorList>
    </citation>
    <scope>NUCLEOTIDE SEQUENCE [LARGE SCALE GENOMIC DNA]</scope>
    <source>
        <strain evidence="7 8">ISO4</strain>
    </source>
</reference>
<dbReference type="InterPro" id="IPR019108">
    <property type="entry name" value="Caa3_assmbl_CtaG-rel"/>
</dbReference>
<keyword evidence="2" id="KW-1003">Cell membrane</keyword>
<evidence type="ECO:0000256" key="2">
    <source>
        <dbReference type="ARBA" id="ARBA00022475"/>
    </source>
</evidence>
<feature type="transmembrane region" description="Helical" evidence="6">
    <location>
        <begin position="82"/>
        <end position="102"/>
    </location>
</feature>
<proteinExistence type="predicted"/>
<protein>
    <submittedName>
        <fullName evidence="7">Inner membrane protein</fullName>
    </submittedName>
</protein>
<evidence type="ECO:0000256" key="4">
    <source>
        <dbReference type="ARBA" id="ARBA00022989"/>
    </source>
</evidence>
<dbReference type="Proteomes" id="UP000644441">
    <property type="component" value="Unassembled WGS sequence"/>
</dbReference>
<evidence type="ECO:0000313" key="8">
    <source>
        <dbReference type="Proteomes" id="UP000644441"/>
    </source>
</evidence>
<feature type="transmembrane region" description="Helical" evidence="6">
    <location>
        <begin position="159"/>
        <end position="177"/>
    </location>
</feature>
<keyword evidence="5 6" id="KW-0472">Membrane</keyword>
<feature type="transmembrane region" description="Helical" evidence="6">
    <location>
        <begin position="12"/>
        <end position="32"/>
    </location>
</feature>
<organism evidence="7 8">
    <name type="scientific">Alloalcanivorax venustensis ISO4</name>
    <dbReference type="NCBI Taxonomy" id="1177184"/>
    <lineage>
        <taxon>Bacteria</taxon>
        <taxon>Pseudomonadati</taxon>
        <taxon>Pseudomonadota</taxon>
        <taxon>Gammaproteobacteria</taxon>
        <taxon>Oceanospirillales</taxon>
        <taxon>Alcanivoracaceae</taxon>
        <taxon>Alloalcanivorax</taxon>
    </lineage>
</organism>
<accession>A0ABS0AJQ5</accession>
<evidence type="ECO:0000256" key="1">
    <source>
        <dbReference type="ARBA" id="ARBA00004651"/>
    </source>
</evidence>